<dbReference type="SUPFAM" id="SSF56112">
    <property type="entry name" value="Protein kinase-like (PK-like)"/>
    <property type="match status" value="1"/>
</dbReference>
<keyword evidence="2" id="KW-0067">ATP-binding</keyword>
<evidence type="ECO:0000256" key="2">
    <source>
        <dbReference type="ARBA" id="ARBA00022840"/>
    </source>
</evidence>
<dbReference type="AlphaFoldDB" id="A0AAD4GB55"/>
<keyword evidence="4" id="KW-0808">Transferase</keyword>
<sequence>QILRRELGLLRRLEHSNIVPLLGVSHNFGPILAAVLPWMANGTLHSFLKNKGRTLSIDERLKLVHGIGSGLEYLHSLSVFHGDLHSGNVLIDEEQNPRISDFGLACTIGKLQPGLSYLQRLSSTSNVGAVRWAAPERLWLQTPPLRGHIFTWVYYVRAKTDFLQQVLSGDIPWKDKTTYQVVALKLHAHQPPSRPIHTAVEDEHWTLMVRCWSYPQRRPSAREVVVVIQTFSSSGERGCISHAEQPKCIAFFFFWEAKYKL</sequence>
<dbReference type="Pfam" id="PF07714">
    <property type="entry name" value="PK_Tyr_Ser-Thr"/>
    <property type="match status" value="1"/>
</dbReference>
<dbReference type="PANTHER" id="PTHR44329:SF298">
    <property type="entry name" value="MIXED LINEAGE KINASE DOMAIN-LIKE PROTEIN"/>
    <property type="match status" value="1"/>
</dbReference>
<keyword evidence="4" id="KW-0418">Kinase</keyword>
<keyword evidence="1" id="KW-0547">Nucleotide-binding</keyword>
<dbReference type="PIRSF" id="PIRSF000654">
    <property type="entry name" value="Integrin-linked_kinase"/>
    <property type="match status" value="1"/>
</dbReference>
<keyword evidence="5" id="KW-1185">Reference proteome</keyword>
<dbReference type="InterPro" id="IPR000719">
    <property type="entry name" value="Prot_kinase_dom"/>
</dbReference>
<protein>
    <submittedName>
        <fullName evidence="4">Kinase-like domain-containing protein</fullName>
    </submittedName>
</protein>
<reference evidence="4" key="1">
    <citation type="submission" date="2019-10" db="EMBL/GenBank/DDBJ databases">
        <authorList>
            <consortium name="DOE Joint Genome Institute"/>
            <person name="Kuo A."/>
            <person name="Miyauchi S."/>
            <person name="Kiss E."/>
            <person name="Drula E."/>
            <person name="Kohler A."/>
            <person name="Sanchez-Garcia M."/>
            <person name="Andreopoulos B."/>
            <person name="Barry K.W."/>
            <person name="Bonito G."/>
            <person name="Buee M."/>
            <person name="Carver A."/>
            <person name="Chen C."/>
            <person name="Cichocki N."/>
            <person name="Clum A."/>
            <person name="Culley D."/>
            <person name="Crous P.W."/>
            <person name="Fauchery L."/>
            <person name="Girlanda M."/>
            <person name="Hayes R."/>
            <person name="Keri Z."/>
            <person name="LaButti K."/>
            <person name="Lipzen A."/>
            <person name="Lombard V."/>
            <person name="Magnuson J."/>
            <person name="Maillard F."/>
            <person name="Morin E."/>
            <person name="Murat C."/>
            <person name="Nolan M."/>
            <person name="Ohm R."/>
            <person name="Pangilinan J."/>
            <person name="Pereira M."/>
            <person name="Perotto S."/>
            <person name="Peter M."/>
            <person name="Riley R."/>
            <person name="Sitrit Y."/>
            <person name="Stielow B."/>
            <person name="Szollosi G."/>
            <person name="Zifcakova L."/>
            <person name="Stursova M."/>
            <person name="Spatafora J.W."/>
            <person name="Tedersoo L."/>
            <person name="Vaario L.-M."/>
            <person name="Yamada A."/>
            <person name="Yan M."/>
            <person name="Wang P."/>
            <person name="Xu J."/>
            <person name="Bruns T."/>
            <person name="Baldrian P."/>
            <person name="Vilgalys R."/>
            <person name="Henrissat B."/>
            <person name="Grigoriev I.V."/>
            <person name="Hibbett D."/>
            <person name="Nagy L.G."/>
            <person name="Martin F.M."/>
        </authorList>
    </citation>
    <scope>NUCLEOTIDE SEQUENCE</scope>
    <source>
        <strain evidence="4">BED1</strain>
    </source>
</reference>
<feature type="domain" description="Protein kinase" evidence="3">
    <location>
        <begin position="1"/>
        <end position="232"/>
    </location>
</feature>
<dbReference type="InterPro" id="IPR011009">
    <property type="entry name" value="Kinase-like_dom_sf"/>
</dbReference>
<accession>A0AAD4GB55</accession>
<proteinExistence type="predicted"/>
<dbReference type="Gene3D" id="1.10.510.10">
    <property type="entry name" value="Transferase(Phosphotransferase) domain 1"/>
    <property type="match status" value="1"/>
</dbReference>
<gene>
    <name evidence="4" type="ORF">L210DRAFT_876682</name>
</gene>
<dbReference type="GO" id="GO:0004674">
    <property type="term" value="F:protein serine/threonine kinase activity"/>
    <property type="evidence" value="ECO:0007669"/>
    <property type="project" value="TreeGrafter"/>
</dbReference>
<evidence type="ECO:0000256" key="1">
    <source>
        <dbReference type="ARBA" id="ARBA00022741"/>
    </source>
</evidence>
<organism evidence="4 5">
    <name type="scientific">Boletus edulis BED1</name>
    <dbReference type="NCBI Taxonomy" id="1328754"/>
    <lineage>
        <taxon>Eukaryota</taxon>
        <taxon>Fungi</taxon>
        <taxon>Dikarya</taxon>
        <taxon>Basidiomycota</taxon>
        <taxon>Agaricomycotina</taxon>
        <taxon>Agaricomycetes</taxon>
        <taxon>Agaricomycetidae</taxon>
        <taxon>Boletales</taxon>
        <taxon>Boletineae</taxon>
        <taxon>Boletaceae</taxon>
        <taxon>Boletoideae</taxon>
        <taxon>Boletus</taxon>
    </lineage>
</organism>
<name>A0AAD4GB55_BOLED</name>
<evidence type="ECO:0000259" key="3">
    <source>
        <dbReference type="PROSITE" id="PS50011"/>
    </source>
</evidence>
<dbReference type="GO" id="GO:0005524">
    <property type="term" value="F:ATP binding"/>
    <property type="evidence" value="ECO:0007669"/>
    <property type="project" value="UniProtKB-KW"/>
</dbReference>
<dbReference type="InterPro" id="IPR001245">
    <property type="entry name" value="Ser-Thr/Tyr_kinase_cat_dom"/>
</dbReference>
<feature type="non-terminal residue" evidence="4">
    <location>
        <position position="261"/>
    </location>
</feature>
<dbReference type="InterPro" id="IPR051681">
    <property type="entry name" value="Ser/Thr_Kinases-Pseudokinases"/>
</dbReference>
<evidence type="ECO:0000313" key="4">
    <source>
        <dbReference type="EMBL" id="KAF8434148.1"/>
    </source>
</evidence>
<reference evidence="4" key="2">
    <citation type="journal article" date="2020" name="Nat. Commun.">
        <title>Large-scale genome sequencing of mycorrhizal fungi provides insights into the early evolution of symbiotic traits.</title>
        <authorList>
            <person name="Miyauchi S."/>
            <person name="Kiss E."/>
            <person name="Kuo A."/>
            <person name="Drula E."/>
            <person name="Kohler A."/>
            <person name="Sanchez-Garcia M."/>
            <person name="Morin E."/>
            <person name="Andreopoulos B."/>
            <person name="Barry K.W."/>
            <person name="Bonito G."/>
            <person name="Buee M."/>
            <person name="Carver A."/>
            <person name="Chen C."/>
            <person name="Cichocki N."/>
            <person name="Clum A."/>
            <person name="Culley D."/>
            <person name="Crous P.W."/>
            <person name="Fauchery L."/>
            <person name="Girlanda M."/>
            <person name="Hayes R.D."/>
            <person name="Keri Z."/>
            <person name="LaButti K."/>
            <person name="Lipzen A."/>
            <person name="Lombard V."/>
            <person name="Magnuson J."/>
            <person name="Maillard F."/>
            <person name="Murat C."/>
            <person name="Nolan M."/>
            <person name="Ohm R.A."/>
            <person name="Pangilinan J."/>
            <person name="Pereira M.F."/>
            <person name="Perotto S."/>
            <person name="Peter M."/>
            <person name="Pfister S."/>
            <person name="Riley R."/>
            <person name="Sitrit Y."/>
            <person name="Stielow J.B."/>
            <person name="Szollosi G."/>
            <person name="Zifcakova L."/>
            <person name="Stursova M."/>
            <person name="Spatafora J.W."/>
            <person name="Tedersoo L."/>
            <person name="Vaario L.M."/>
            <person name="Yamada A."/>
            <person name="Yan M."/>
            <person name="Wang P."/>
            <person name="Xu J."/>
            <person name="Bruns T."/>
            <person name="Baldrian P."/>
            <person name="Vilgalys R."/>
            <person name="Dunand C."/>
            <person name="Henrissat B."/>
            <person name="Grigoriev I.V."/>
            <person name="Hibbett D."/>
            <person name="Nagy L.G."/>
            <person name="Martin F.M."/>
        </authorList>
    </citation>
    <scope>NUCLEOTIDE SEQUENCE</scope>
    <source>
        <strain evidence="4">BED1</strain>
    </source>
</reference>
<evidence type="ECO:0000313" key="5">
    <source>
        <dbReference type="Proteomes" id="UP001194468"/>
    </source>
</evidence>
<dbReference type="Proteomes" id="UP001194468">
    <property type="component" value="Unassembled WGS sequence"/>
</dbReference>
<dbReference type="PANTHER" id="PTHR44329">
    <property type="entry name" value="SERINE/THREONINE-PROTEIN KINASE TNNI3K-RELATED"/>
    <property type="match status" value="1"/>
</dbReference>
<comment type="caution">
    <text evidence="4">The sequence shown here is derived from an EMBL/GenBank/DDBJ whole genome shotgun (WGS) entry which is preliminary data.</text>
</comment>
<dbReference type="EMBL" id="WHUW01000030">
    <property type="protein sequence ID" value="KAF8434148.1"/>
    <property type="molecule type" value="Genomic_DNA"/>
</dbReference>
<dbReference type="PROSITE" id="PS50011">
    <property type="entry name" value="PROTEIN_KINASE_DOM"/>
    <property type="match status" value="1"/>
</dbReference>